<reference evidence="1" key="1">
    <citation type="submission" date="2021-06" db="EMBL/GenBank/DDBJ databases">
        <authorList>
            <person name="Kallberg Y."/>
            <person name="Tangrot J."/>
            <person name="Rosling A."/>
        </authorList>
    </citation>
    <scope>NUCLEOTIDE SEQUENCE</scope>
    <source>
        <strain evidence="1">IA702</strain>
    </source>
</reference>
<dbReference type="Proteomes" id="UP000789572">
    <property type="component" value="Unassembled WGS sequence"/>
</dbReference>
<feature type="non-terminal residue" evidence="1">
    <location>
        <position position="1"/>
    </location>
</feature>
<keyword evidence="2" id="KW-1185">Reference proteome</keyword>
<name>A0A9N9E4L5_9GLOM</name>
<feature type="non-terminal residue" evidence="1">
    <location>
        <position position="44"/>
    </location>
</feature>
<organism evidence="1 2">
    <name type="scientific">Paraglomus occultum</name>
    <dbReference type="NCBI Taxonomy" id="144539"/>
    <lineage>
        <taxon>Eukaryota</taxon>
        <taxon>Fungi</taxon>
        <taxon>Fungi incertae sedis</taxon>
        <taxon>Mucoromycota</taxon>
        <taxon>Glomeromycotina</taxon>
        <taxon>Glomeromycetes</taxon>
        <taxon>Paraglomerales</taxon>
        <taxon>Paraglomeraceae</taxon>
        <taxon>Paraglomus</taxon>
    </lineage>
</organism>
<proteinExistence type="predicted"/>
<gene>
    <name evidence="1" type="ORF">POCULU_LOCUS10436</name>
</gene>
<comment type="caution">
    <text evidence="1">The sequence shown here is derived from an EMBL/GenBank/DDBJ whole genome shotgun (WGS) entry which is preliminary data.</text>
</comment>
<dbReference type="EMBL" id="CAJVPJ010005328">
    <property type="protein sequence ID" value="CAG8660578.1"/>
    <property type="molecule type" value="Genomic_DNA"/>
</dbReference>
<accession>A0A9N9E4L5</accession>
<evidence type="ECO:0000313" key="2">
    <source>
        <dbReference type="Proteomes" id="UP000789572"/>
    </source>
</evidence>
<evidence type="ECO:0000313" key="1">
    <source>
        <dbReference type="EMBL" id="CAG8660578.1"/>
    </source>
</evidence>
<protein>
    <submittedName>
        <fullName evidence="1">1044_t:CDS:1</fullName>
    </submittedName>
</protein>
<sequence>YLNKLSQIFGDNEINGLQLQNNEHRAQLKKERQPVYPMVEEVME</sequence>
<dbReference type="AlphaFoldDB" id="A0A9N9E4L5"/>